<evidence type="ECO:0000256" key="4">
    <source>
        <dbReference type="ARBA" id="ARBA00023136"/>
    </source>
</evidence>
<evidence type="ECO:0000256" key="5">
    <source>
        <dbReference type="ARBA" id="ARBA00023139"/>
    </source>
</evidence>
<sequence>MDRKIIYIPAIITVAALSLASCVKDDLYDTPHPDKGKVAVTADWSSRGENVEIPGLWRAVIGDYTAEVTGSTHEAERLFEPGDYRLITYNPADGITVAGTTATISAASGERGNAFISGSPDWFFAGVHEITVEKDREHAFTAAMLQQIRQLTLLLEPAGTVAAAIEDIAGGLSGVAGTLDFATGTYGGVSDVELDFKKITEGADAGKWKATVRMLGIAGDTQRLSATVTYAGGNPQSVTIESDLSVALAGFNTDKTAPLTLGGTMVETHGEVGMTATIDKWEEVNAGNVDAH</sequence>
<keyword evidence="3" id="KW-0732">Signal</keyword>
<name>A0ABV4CZH2_9BACT</name>
<comment type="caution">
    <text evidence="8">The sequence shown here is derived from an EMBL/GenBank/DDBJ whole genome shotgun (WGS) entry which is preliminary data.</text>
</comment>
<evidence type="ECO:0000313" key="8">
    <source>
        <dbReference type="EMBL" id="MEY8246402.1"/>
    </source>
</evidence>
<dbReference type="RefSeq" id="WP_148464533.1">
    <property type="nucleotide sequence ID" value="NZ_JBCLPP010000045.1"/>
</dbReference>
<gene>
    <name evidence="8" type="ORF">AAK873_12360</name>
</gene>
<organism evidence="8 9">
    <name type="scientific">Heminiphilus faecis</name>
    <dbReference type="NCBI Taxonomy" id="2601703"/>
    <lineage>
        <taxon>Bacteria</taxon>
        <taxon>Pseudomonadati</taxon>
        <taxon>Bacteroidota</taxon>
        <taxon>Bacteroidia</taxon>
        <taxon>Bacteroidales</taxon>
        <taxon>Muribaculaceae</taxon>
        <taxon>Heminiphilus</taxon>
    </lineage>
</organism>
<reference evidence="8 9" key="1">
    <citation type="submission" date="2024-03" db="EMBL/GenBank/DDBJ databases">
        <title>Mouse gut bacterial collection (mGBC) of GemPharmatech.</title>
        <authorList>
            <person name="He Y."/>
            <person name="Dong L."/>
            <person name="Wu D."/>
            <person name="Gao X."/>
            <person name="Lin Z."/>
        </authorList>
    </citation>
    <scope>NUCLEOTIDE SEQUENCE [LARGE SCALE GENOMIC DNA]</scope>
    <source>
        <strain evidence="8 9">54-13</strain>
    </source>
</reference>
<keyword evidence="7" id="KW-0449">Lipoprotein</keyword>
<dbReference type="Proteomes" id="UP001565200">
    <property type="component" value="Unassembled WGS sequence"/>
</dbReference>
<keyword evidence="9" id="KW-1185">Reference proteome</keyword>
<keyword evidence="4" id="KW-0472">Membrane</keyword>
<evidence type="ECO:0000313" key="9">
    <source>
        <dbReference type="Proteomes" id="UP001565200"/>
    </source>
</evidence>
<keyword evidence="6" id="KW-0998">Cell outer membrane</keyword>
<comment type="similarity">
    <text evidence="2">Belongs to the bacteroidetes fimbrillin superfamily. FimB/Mfa2 family.</text>
</comment>
<protein>
    <submittedName>
        <fullName evidence="8">FimB/Mfa2 family fimbrial subunit</fullName>
    </submittedName>
</protein>
<dbReference type="EMBL" id="JBCLPP010000045">
    <property type="protein sequence ID" value="MEY8246402.1"/>
    <property type="molecule type" value="Genomic_DNA"/>
</dbReference>
<evidence type="ECO:0000256" key="3">
    <source>
        <dbReference type="ARBA" id="ARBA00022729"/>
    </source>
</evidence>
<dbReference type="PROSITE" id="PS51257">
    <property type="entry name" value="PROKAR_LIPOPROTEIN"/>
    <property type="match status" value="1"/>
</dbReference>
<evidence type="ECO:0000256" key="2">
    <source>
        <dbReference type="ARBA" id="ARBA00007248"/>
    </source>
</evidence>
<comment type="subcellular location">
    <subcellularLocation>
        <location evidence="1">Cell outer membrane</location>
    </subcellularLocation>
</comment>
<keyword evidence="5" id="KW-0564">Palmitate</keyword>
<proteinExistence type="inferred from homology"/>
<accession>A0ABV4CZH2</accession>
<dbReference type="Pfam" id="PF08842">
    <property type="entry name" value="Mfa2"/>
    <property type="match status" value="1"/>
</dbReference>
<dbReference type="InterPro" id="IPR014941">
    <property type="entry name" value="FimB/Mfa2/Mfa3"/>
</dbReference>
<evidence type="ECO:0000256" key="7">
    <source>
        <dbReference type="ARBA" id="ARBA00023288"/>
    </source>
</evidence>
<evidence type="ECO:0000256" key="1">
    <source>
        <dbReference type="ARBA" id="ARBA00004442"/>
    </source>
</evidence>
<evidence type="ECO:0000256" key="6">
    <source>
        <dbReference type="ARBA" id="ARBA00023237"/>
    </source>
</evidence>